<dbReference type="InterPro" id="IPR003959">
    <property type="entry name" value="ATPase_AAA_core"/>
</dbReference>
<dbReference type="Gene3D" id="3.40.50.300">
    <property type="entry name" value="P-loop containing nucleotide triphosphate hydrolases"/>
    <property type="match status" value="1"/>
</dbReference>
<feature type="domain" description="AAA+ ATPase" evidence="4">
    <location>
        <begin position="38"/>
        <end position="168"/>
    </location>
</feature>
<protein>
    <recommendedName>
        <fullName evidence="4">AAA+ ATPase domain-containing protein</fullName>
    </recommendedName>
</protein>
<dbReference type="Pfam" id="PF00004">
    <property type="entry name" value="AAA"/>
    <property type="match status" value="1"/>
</dbReference>
<organism evidence="5">
    <name type="scientific">viral metagenome</name>
    <dbReference type="NCBI Taxonomy" id="1070528"/>
    <lineage>
        <taxon>unclassified sequences</taxon>
        <taxon>metagenomes</taxon>
        <taxon>organismal metagenomes</taxon>
    </lineage>
</organism>
<dbReference type="CDD" id="cd00009">
    <property type="entry name" value="AAA"/>
    <property type="match status" value="1"/>
</dbReference>
<keyword evidence="1" id="KW-0235">DNA replication</keyword>
<dbReference type="InterPro" id="IPR050238">
    <property type="entry name" value="DNA_Rep/Repair_Clamp_Loader"/>
</dbReference>
<keyword evidence="3" id="KW-0067">ATP-binding</keyword>
<dbReference type="GO" id="GO:0005634">
    <property type="term" value="C:nucleus"/>
    <property type="evidence" value="ECO:0007669"/>
    <property type="project" value="TreeGrafter"/>
</dbReference>
<evidence type="ECO:0000256" key="3">
    <source>
        <dbReference type="ARBA" id="ARBA00022840"/>
    </source>
</evidence>
<evidence type="ECO:0000313" key="5">
    <source>
        <dbReference type="EMBL" id="QHT94524.1"/>
    </source>
</evidence>
<keyword evidence="2" id="KW-0547">Nucleotide-binding</keyword>
<proteinExistence type="predicted"/>
<dbReference type="GO" id="GO:0005524">
    <property type="term" value="F:ATP binding"/>
    <property type="evidence" value="ECO:0007669"/>
    <property type="project" value="UniProtKB-KW"/>
</dbReference>
<name>A0A6C0IMV6_9ZZZZ</name>
<dbReference type="InterPro" id="IPR003593">
    <property type="entry name" value="AAA+_ATPase"/>
</dbReference>
<sequence length="314" mass="36919">MNKDSIPWIEKYRPTNFEEIVLDSKNREIFENIMNNNYFPNLLFYGPPGTGKTTTIINLINEYQTKHNKNVKGSVIHLNASDERGIDIIRNQIYSFVKTRNFFMDGLKFVILDEVDYMTKNAQQALKYLLQTVCTTDVRFCLICNYISKIETSLRNEFLCIRFNQLPKNEISSFVTNICKKENLQINDDMIDNIQNVYHSDIRSIVNFLQLNPNLTENDKCLITKNELATLFTFLKTKDTNDTIAYIQSLSLQYNIDKKNIVLYFFNYILRDLQLITSDICDFIEVIIHSQNGSIDYLKYFIIQMKTILRDTSR</sequence>
<dbReference type="EMBL" id="MN740224">
    <property type="protein sequence ID" value="QHT94524.1"/>
    <property type="molecule type" value="Genomic_DNA"/>
</dbReference>
<dbReference type="GO" id="GO:0003689">
    <property type="term" value="F:DNA clamp loader activity"/>
    <property type="evidence" value="ECO:0007669"/>
    <property type="project" value="TreeGrafter"/>
</dbReference>
<reference evidence="5" key="1">
    <citation type="journal article" date="2020" name="Nature">
        <title>Giant virus diversity and host interactions through global metagenomics.</title>
        <authorList>
            <person name="Schulz F."/>
            <person name="Roux S."/>
            <person name="Paez-Espino D."/>
            <person name="Jungbluth S."/>
            <person name="Walsh D.A."/>
            <person name="Denef V.J."/>
            <person name="McMahon K.D."/>
            <person name="Konstantinidis K.T."/>
            <person name="Eloe-Fadrosh E.A."/>
            <person name="Kyrpides N.C."/>
            <person name="Woyke T."/>
        </authorList>
    </citation>
    <scope>NUCLEOTIDE SEQUENCE</scope>
    <source>
        <strain evidence="5">GVMAG-M-3300024258-28</strain>
    </source>
</reference>
<dbReference type="PANTHER" id="PTHR11669">
    <property type="entry name" value="REPLICATION FACTOR C / DNA POLYMERASE III GAMMA-TAU SUBUNIT"/>
    <property type="match status" value="1"/>
</dbReference>
<dbReference type="GO" id="GO:0005663">
    <property type="term" value="C:DNA replication factor C complex"/>
    <property type="evidence" value="ECO:0007669"/>
    <property type="project" value="TreeGrafter"/>
</dbReference>
<dbReference type="GO" id="GO:0006261">
    <property type="term" value="P:DNA-templated DNA replication"/>
    <property type="evidence" value="ECO:0007669"/>
    <property type="project" value="TreeGrafter"/>
</dbReference>
<evidence type="ECO:0000259" key="4">
    <source>
        <dbReference type="SMART" id="SM00382"/>
    </source>
</evidence>
<dbReference type="InterPro" id="IPR027417">
    <property type="entry name" value="P-loop_NTPase"/>
</dbReference>
<dbReference type="PANTHER" id="PTHR11669:SF20">
    <property type="entry name" value="REPLICATION FACTOR C SUBUNIT 4"/>
    <property type="match status" value="1"/>
</dbReference>
<evidence type="ECO:0000256" key="2">
    <source>
        <dbReference type="ARBA" id="ARBA00022741"/>
    </source>
</evidence>
<evidence type="ECO:0000256" key="1">
    <source>
        <dbReference type="ARBA" id="ARBA00022705"/>
    </source>
</evidence>
<dbReference type="GO" id="GO:0006281">
    <property type="term" value="P:DNA repair"/>
    <property type="evidence" value="ECO:0007669"/>
    <property type="project" value="TreeGrafter"/>
</dbReference>
<dbReference type="Gene3D" id="1.10.8.60">
    <property type="match status" value="1"/>
</dbReference>
<dbReference type="SUPFAM" id="SSF52540">
    <property type="entry name" value="P-loop containing nucleoside triphosphate hydrolases"/>
    <property type="match status" value="1"/>
</dbReference>
<dbReference type="SMART" id="SM00382">
    <property type="entry name" value="AAA"/>
    <property type="match status" value="1"/>
</dbReference>
<accession>A0A6C0IMV6</accession>
<dbReference type="AlphaFoldDB" id="A0A6C0IMV6"/>
<dbReference type="GO" id="GO:0016887">
    <property type="term" value="F:ATP hydrolysis activity"/>
    <property type="evidence" value="ECO:0007669"/>
    <property type="project" value="InterPro"/>
</dbReference>